<proteinExistence type="predicted"/>
<sequence length="94" mass="11070">MLMNDYTKGLVKLHYMNQEKITKGNARNVKIRMSMNQKPNNSKNRRIFGIGQHNWNTVNDKQITMGYKSAKYGVWKSLRYMKAWMNGYKGAGYE</sequence>
<evidence type="ECO:0000313" key="1">
    <source>
        <dbReference type="EMBL" id="CAG8608317.1"/>
    </source>
</evidence>
<name>A0ABN7UKH1_GIGMA</name>
<keyword evidence="2" id="KW-1185">Reference proteome</keyword>
<comment type="caution">
    <text evidence="1">The sequence shown here is derived from an EMBL/GenBank/DDBJ whole genome shotgun (WGS) entry which is preliminary data.</text>
</comment>
<reference evidence="1 2" key="1">
    <citation type="submission" date="2021-06" db="EMBL/GenBank/DDBJ databases">
        <authorList>
            <person name="Kallberg Y."/>
            <person name="Tangrot J."/>
            <person name="Rosling A."/>
        </authorList>
    </citation>
    <scope>NUCLEOTIDE SEQUENCE [LARGE SCALE GENOMIC DNA]</scope>
    <source>
        <strain evidence="1 2">120-4 pot B 10/14</strain>
    </source>
</reference>
<organism evidence="1 2">
    <name type="scientific">Gigaspora margarita</name>
    <dbReference type="NCBI Taxonomy" id="4874"/>
    <lineage>
        <taxon>Eukaryota</taxon>
        <taxon>Fungi</taxon>
        <taxon>Fungi incertae sedis</taxon>
        <taxon>Mucoromycota</taxon>
        <taxon>Glomeromycotina</taxon>
        <taxon>Glomeromycetes</taxon>
        <taxon>Diversisporales</taxon>
        <taxon>Gigasporaceae</taxon>
        <taxon>Gigaspora</taxon>
    </lineage>
</organism>
<protein>
    <submittedName>
        <fullName evidence="1">3316_t:CDS:1</fullName>
    </submittedName>
</protein>
<accession>A0ABN7UKH1</accession>
<dbReference type="EMBL" id="CAJVQB010003444">
    <property type="protein sequence ID" value="CAG8608317.1"/>
    <property type="molecule type" value="Genomic_DNA"/>
</dbReference>
<evidence type="ECO:0000313" key="2">
    <source>
        <dbReference type="Proteomes" id="UP000789901"/>
    </source>
</evidence>
<dbReference type="Proteomes" id="UP000789901">
    <property type="component" value="Unassembled WGS sequence"/>
</dbReference>
<gene>
    <name evidence="1" type="ORF">GMARGA_LOCUS7225</name>
</gene>